<dbReference type="RefSeq" id="WP_113955999.1">
    <property type="nucleotide sequence ID" value="NZ_QNRT01000010.1"/>
</dbReference>
<keyword evidence="3" id="KW-1185">Reference proteome</keyword>
<organism evidence="2 3">
    <name type="scientific">Arenicella xantha</name>
    <dbReference type="NCBI Taxonomy" id="644221"/>
    <lineage>
        <taxon>Bacteria</taxon>
        <taxon>Pseudomonadati</taxon>
        <taxon>Pseudomonadota</taxon>
        <taxon>Gammaproteobacteria</taxon>
        <taxon>Arenicellales</taxon>
        <taxon>Arenicellaceae</taxon>
        <taxon>Arenicella</taxon>
    </lineage>
</organism>
<feature type="transmembrane region" description="Helical" evidence="1">
    <location>
        <begin position="6"/>
        <end position="22"/>
    </location>
</feature>
<evidence type="ECO:0000313" key="2">
    <source>
        <dbReference type="EMBL" id="RBP47117.1"/>
    </source>
</evidence>
<accession>A0A395JEL9</accession>
<reference evidence="2 3" key="1">
    <citation type="submission" date="2018-06" db="EMBL/GenBank/DDBJ databases">
        <title>Genomic Encyclopedia of Type Strains, Phase IV (KMG-IV): sequencing the most valuable type-strain genomes for metagenomic binning, comparative biology and taxonomic classification.</title>
        <authorList>
            <person name="Goeker M."/>
        </authorList>
    </citation>
    <scope>NUCLEOTIDE SEQUENCE [LARGE SCALE GENOMIC DNA]</scope>
    <source>
        <strain evidence="2 3">DSM 24032</strain>
    </source>
</reference>
<name>A0A395JEL9_9GAMM</name>
<keyword evidence="1" id="KW-0812">Transmembrane</keyword>
<protein>
    <submittedName>
        <fullName evidence="2">Uncharacterized protein</fullName>
    </submittedName>
</protein>
<gene>
    <name evidence="2" type="ORF">DFR28_11080</name>
</gene>
<feature type="transmembrane region" description="Helical" evidence="1">
    <location>
        <begin position="59"/>
        <end position="83"/>
    </location>
</feature>
<dbReference type="AlphaFoldDB" id="A0A395JEL9"/>
<keyword evidence="1" id="KW-0472">Membrane</keyword>
<keyword evidence="1" id="KW-1133">Transmembrane helix</keyword>
<proteinExistence type="predicted"/>
<dbReference type="OrthoDB" id="10008432at2"/>
<dbReference type="EMBL" id="QNRT01000010">
    <property type="protein sequence ID" value="RBP47117.1"/>
    <property type="molecule type" value="Genomic_DNA"/>
</dbReference>
<feature type="transmembrane region" description="Helical" evidence="1">
    <location>
        <begin position="29"/>
        <end position="47"/>
    </location>
</feature>
<evidence type="ECO:0000313" key="3">
    <source>
        <dbReference type="Proteomes" id="UP000253083"/>
    </source>
</evidence>
<dbReference type="Proteomes" id="UP000253083">
    <property type="component" value="Unassembled WGS sequence"/>
</dbReference>
<dbReference type="InParanoid" id="A0A395JEL9"/>
<comment type="caution">
    <text evidence="2">The sequence shown here is derived from an EMBL/GenBank/DDBJ whole genome shotgun (WGS) entry which is preliminary data.</text>
</comment>
<sequence length="98" mass="11382">MQNLTYALLAIFAIINLLPLVLPWRRTLLFYCLAAWFGQWLLFFYQLNRESNINYEHRMLDYSVLIALCIGIFAFAVVVRCVARLGLSLIHKAQSANE</sequence>
<evidence type="ECO:0000256" key="1">
    <source>
        <dbReference type="SAM" id="Phobius"/>
    </source>
</evidence>